<comment type="caution">
    <text evidence="1">The sequence shown here is derived from an EMBL/GenBank/DDBJ whole genome shotgun (WGS) entry which is preliminary data.</text>
</comment>
<dbReference type="Proteomes" id="UP001172386">
    <property type="component" value="Unassembled WGS sequence"/>
</dbReference>
<gene>
    <name evidence="1" type="ORF">H2198_006460</name>
</gene>
<organism evidence="1 2">
    <name type="scientific">Neophaeococcomyces mojaviensis</name>
    <dbReference type="NCBI Taxonomy" id="3383035"/>
    <lineage>
        <taxon>Eukaryota</taxon>
        <taxon>Fungi</taxon>
        <taxon>Dikarya</taxon>
        <taxon>Ascomycota</taxon>
        <taxon>Pezizomycotina</taxon>
        <taxon>Eurotiomycetes</taxon>
        <taxon>Chaetothyriomycetidae</taxon>
        <taxon>Chaetothyriales</taxon>
        <taxon>Chaetothyriales incertae sedis</taxon>
        <taxon>Neophaeococcomyces</taxon>
    </lineage>
</organism>
<sequence length="491" mass="55982">MFRFLFRRTPSIRVPVDSAGHEVRRVKILSRAVSRPSNFISTFFVAYFVFRIIESSLLVDDGQKTKDTPAKVEKWKKENALPSAQDQMSDHWKKAHRELQKEKLRQLREKAQQDLESGKASPIDPNSPEIQDQLDQLARGMIAAVTLPVWIRERKCPLYQSSDSEYKEYVKLQSDEKRIADLKRQVGNWAISRLKNPIHQRNLAYIDFKGHVTVVLELVPQLHPPPLYEVPCLVVFRDGLGLGWKVLAPEIGSKMESLMRPGIAYAAAKASFKAFFSTSYAIAKAKFSGGDAPKIITFGNHNHKPPTSTPDSIMSKKEIERDNNIPSMSQWPSNPSIQELLRAVHNGQSFQERHNNLIKNIPFSTAIQIAAATYKHKHLHAMAQDQQRRTRGTVQVRGAIVCLGDRGKYRMDVTAVYLPAEDKFIGPMMLNNAYIVKNYSQWDKLEEAKEKERQKRIQNSLLARRTIIAEKDDDTSQKDKPASAGEKKEEE</sequence>
<proteinExistence type="predicted"/>
<accession>A0ACC3A2X4</accession>
<protein>
    <submittedName>
        <fullName evidence="1">Uncharacterized protein</fullName>
    </submittedName>
</protein>
<keyword evidence="2" id="KW-1185">Reference proteome</keyword>
<dbReference type="EMBL" id="JAPDRQ010000119">
    <property type="protein sequence ID" value="KAJ9654517.1"/>
    <property type="molecule type" value="Genomic_DNA"/>
</dbReference>
<evidence type="ECO:0000313" key="1">
    <source>
        <dbReference type="EMBL" id="KAJ9654517.1"/>
    </source>
</evidence>
<name>A0ACC3A2X4_9EURO</name>
<evidence type="ECO:0000313" key="2">
    <source>
        <dbReference type="Proteomes" id="UP001172386"/>
    </source>
</evidence>
<reference evidence="1" key="1">
    <citation type="submission" date="2022-10" db="EMBL/GenBank/DDBJ databases">
        <title>Culturing micro-colonial fungi from biological soil crusts in the Mojave desert and describing Neophaeococcomyces mojavensis, and introducing the new genera and species Taxawa tesnikishii.</title>
        <authorList>
            <person name="Kurbessoian T."/>
            <person name="Stajich J.E."/>
        </authorList>
    </citation>
    <scope>NUCLEOTIDE SEQUENCE</scope>
    <source>
        <strain evidence="1">JES_112</strain>
    </source>
</reference>